<sequence>MRPRLEKLHGEINKTLENIINEHKEYKRAATTHRQDYEVDDLVDILLRIQARGELEFPLTTNNIKAVNLVSTLVLFQKQMLA</sequence>
<dbReference type="GO" id="GO:0004497">
    <property type="term" value="F:monooxygenase activity"/>
    <property type="evidence" value="ECO:0007669"/>
    <property type="project" value="UniProtKB-KW"/>
</dbReference>
<evidence type="ECO:0000256" key="10">
    <source>
        <dbReference type="ARBA" id="ARBA00023033"/>
    </source>
</evidence>
<keyword evidence="10" id="KW-0503">Monooxygenase</keyword>
<comment type="cofactor">
    <cofactor evidence="1">
        <name>heme</name>
        <dbReference type="ChEBI" id="CHEBI:30413"/>
    </cofactor>
</comment>
<keyword evidence="9" id="KW-0408">Iron</keyword>
<gene>
    <name evidence="12" type="ORF">RJ641_000526</name>
</gene>
<dbReference type="PANTHER" id="PTHR47953">
    <property type="entry name" value="OS08G0105600 PROTEIN"/>
    <property type="match status" value="1"/>
</dbReference>
<organism evidence="12 13">
    <name type="scientific">Dillenia turbinata</name>
    <dbReference type="NCBI Taxonomy" id="194707"/>
    <lineage>
        <taxon>Eukaryota</taxon>
        <taxon>Viridiplantae</taxon>
        <taxon>Streptophyta</taxon>
        <taxon>Embryophyta</taxon>
        <taxon>Tracheophyta</taxon>
        <taxon>Spermatophyta</taxon>
        <taxon>Magnoliopsida</taxon>
        <taxon>eudicotyledons</taxon>
        <taxon>Gunneridae</taxon>
        <taxon>Pentapetalae</taxon>
        <taxon>Dilleniales</taxon>
        <taxon>Dilleniaceae</taxon>
        <taxon>Dillenia</taxon>
    </lineage>
</organism>
<comment type="similarity">
    <text evidence="3">Belongs to the cytochrome P450 family.</text>
</comment>
<keyword evidence="13" id="KW-1185">Reference proteome</keyword>
<comment type="caution">
    <text evidence="12">The sequence shown here is derived from an EMBL/GenBank/DDBJ whole genome shotgun (WGS) entry which is preliminary data.</text>
</comment>
<dbReference type="AlphaFoldDB" id="A0AAN8WIA8"/>
<evidence type="ECO:0000256" key="4">
    <source>
        <dbReference type="ARBA" id="ARBA00022617"/>
    </source>
</evidence>
<proteinExistence type="inferred from homology"/>
<dbReference type="GO" id="GO:0016020">
    <property type="term" value="C:membrane"/>
    <property type="evidence" value="ECO:0007669"/>
    <property type="project" value="UniProtKB-SubCell"/>
</dbReference>
<evidence type="ECO:0000256" key="8">
    <source>
        <dbReference type="ARBA" id="ARBA00023002"/>
    </source>
</evidence>
<evidence type="ECO:0000313" key="12">
    <source>
        <dbReference type="EMBL" id="KAK6947053.1"/>
    </source>
</evidence>
<dbReference type="EMBL" id="JBAMMX010000001">
    <property type="protein sequence ID" value="KAK6947053.1"/>
    <property type="molecule type" value="Genomic_DNA"/>
</dbReference>
<dbReference type="Proteomes" id="UP001370490">
    <property type="component" value="Unassembled WGS sequence"/>
</dbReference>
<keyword evidence="11" id="KW-0472">Membrane</keyword>
<dbReference type="GO" id="GO:0046872">
    <property type="term" value="F:metal ion binding"/>
    <property type="evidence" value="ECO:0007669"/>
    <property type="project" value="UniProtKB-KW"/>
</dbReference>
<keyword evidence="6" id="KW-0479">Metal-binding</keyword>
<evidence type="ECO:0000256" key="3">
    <source>
        <dbReference type="ARBA" id="ARBA00010617"/>
    </source>
</evidence>
<evidence type="ECO:0000256" key="6">
    <source>
        <dbReference type="ARBA" id="ARBA00022723"/>
    </source>
</evidence>
<reference evidence="12 13" key="1">
    <citation type="submission" date="2023-12" db="EMBL/GenBank/DDBJ databases">
        <title>A high-quality genome assembly for Dillenia turbinata (Dilleniales).</title>
        <authorList>
            <person name="Chanderbali A."/>
        </authorList>
    </citation>
    <scope>NUCLEOTIDE SEQUENCE [LARGE SCALE GENOMIC DNA]</scope>
    <source>
        <strain evidence="12">LSX21</strain>
        <tissue evidence="12">Leaf</tissue>
    </source>
</reference>
<accession>A0AAN8WIA8</accession>
<evidence type="ECO:0000256" key="11">
    <source>
        <dbReference type="ARBA" id="ARBA00023136"/>
    </source>
</evidence>
<evidence type="ECO:0000256" key="5">
    <source>
        <dbReference type="ARBA" id="ARBA00022692"/>
    </source>
</evidence>
<evidence type="ECO:0000256" key="7">
    <source>
        <dbReference type="ARBA" id="ARBA00022989"/>
    </source>
</evidence>
<keyword evidence="4" id="KW-0349">Heme</keyword>
<evidence type="ECO:0000256" key="1">
    <source>
        <dbReference type="ARBA" id="ARBA00001971"/>
    </source>
</evidence>
<keyword evidence="8" id="KW-0560">Oxidoreductase</keyword>
<protein>
    <recommendedName>
        <fullName evidence="14">Cytochrome P450</fullName>
    </recommendedName>
</protein>
<name>A0AAN8WIA8_9MAGN</name>
<evidence type="ECO:0008006" key="14">
    <source>
        <dbReference type="Google" id="ProtNLM"/>
    </source>
</evidence>
<comment type="subcellular location">
    <subcellularLocation>
        <location evidence="2">Membrane</location>
        <topology evidence="2">Single-pass membrane protein</topology>
    </subcellularLocation>
</comment>
<evidence type="ECO:0000256" key="2">
    <source>
        <dbReference type="ARBA" id="ARBA00004167"/>
    </source>
</evidence>
<keyword evidence="5" id="KW-0812">Transmembrane</keyword>
<evidence type="ECO:0000313" key="13">
    <source>
        <dbReference type="Proteomes" id="UP001370490"/>
    </source>
</evidence>
<evidence type="ECO:0000256" key="9">
    <source>
        <dbReference type="ARBA" id="ARBA00023004"/>
    </source>
</evidence>
<dbReference type="PANTHER" id="PTHR47953:SF19">
    <property type="entry name" value="OS06G0641600 PROTEIN"/>
    <property type="match status" value="1"/>
</dbReference>
<keyword evidence="7" id="KW-1133">Transmembrane helix</keyword>
<dbReference type="InterPro" id="IPR052306">
    <property type="entry name" value="CYP450_71D"/>
</dbReference>